<feature type="binding site" evidence="10">
    <location>
        <position position="164"/>
    </location>
    <ligand>
        <name>K(+)</name>
        <dbReference type="ChEBI" id="CHEBI:29103"/>
    </ligand>
</feature>
<feature type="binding site" evidence="10">
    <location>
        <begin position="58"/>
        <end position="62"/>
    </location>
    <ligand>
        <name>(6S)-NADPHX</name>
        <dbReference type="ChEBI" id="CHEBI:64076"/>
    </ligand>
</feature>
<comment type="catalytic activity">
    <reaction evidence="2 10">
        <text>(6R)-NADPHX = (6S)-NADPHX</text>
        <dbReference type="Rhea" id="RHEA:32227"/>
        <dbReference type="ChEBI" id="CHEBI:64076"/>
        <dbReference type="ChEBI" id="CHEBI:64077"/>
        <dbReference type="EC" id="5.1.99.6"/>
    </reaction>
</comment>
<keyword evidence="7 10" id="KW-0630">Potassium</keyword>
<evidence type="ECO:0000256" key="2">
    <source>
        <dbReference type="ARBA" id="ARBA00000909"/>
    </source>
</evidence>
<dbReference type="InterPro" id="IPR036652">
    <property type="entry name" value="YjeF_N_dom_sf"/>
</dbReference>
<feature type="domain" description="YjeF N-terminal" evidence="11">
    <location>
        <begin position="10"/>
        <end position="220"/>
    </location>
</feature>
<evidence type="ECO:0000256" key="9">
    <source>
        <dbReference type="ARBA" id="ARBA00023235"/>
    </source>
</evidence>
<dbReference type="EMBL" id="CAXAMM010015673">
    <property type="protein sequence ID" value="CAK9036962.1"/>
    <property type="molecule type" value="Genomic_DNA"/>
</dbReference>
<name>A0ABP0LE05_9DINO</name>
<evidence type="ECO:0000256" key="7">
    <source>
        <dbReference type="ARBA" id="ARBA00022958"/>
    </source>
</evidence>
<proteinExistence type="inferred from homology"/>
<evidence type="ECO:0000256" key="4">
    <source>
        <dbReference type="ARBA" id="ARBA00022723"/>
    </source>
</evidence>
<keyword evidence="13" id="KW-1185">Reference proteome</keyword>
<evidence type="ECO:0000256" key="5">
    <source>
        <dbReference type="ARBA" id="ARBA00022741"/>
    </source>
</evidence>
<comment type="caution">
    <text evidence="10">Lacks conserved residue(s) required for the propagation of feature annotation.</text>
</comment>
<evidence type="ECO:0000313" key="12">
    <source>
        <dbReference type="EMBL" id="CAK9036962.1"/>
    </source>
</evidence>
<keyword evidence="8 10" id="KW-0520">NAD</keyword>
<reference evidence="12 13" key="1">
    <citation type="submission" date="2024-02" db="EMBL/GenBank/DDBJ databases">
        <authorList>
            <person name="Chen Y."/>
            <person name="Shah S."/>
            <person name="Dougan E. K."/>
            <person name="Thang M."/>
            <person name="Chan C."/>
        </authorList>
    </citation>
    <scope>NUCLEOTIDE SEQUENCE [LARGE SCALE GENOMIC DNA]</scope>
</reference>
<dbReference type="NCBIfam" id="TIGR00197">
    <property type="entry name" value="yjeF_nterm"/>
    <property type="match status" value="1"/>
</dbReference>
<accession>A0ABP0LE05</accession>
<dbReference type="PANTHER" id="PTHR13232">
    <property type="entry name" value="NAD(P)H-HYDRATE EPIMERASE"/>
    <property type="match status" value="1"/>
</dbReference>
<comment type="similarity">
    <text evidence="10">Belongs to the NnrE/AIBP family.</text>
</comment>
<dbReference type="SUPFAM" id="SSF64153">
    <property type="entry name" value="YjeF N-terminal domain-like"/>
    <property type="match status" value="1"/>
</dbReference>
<dbReference type="EC" id="5.1.99.6" evidence="3 10"/>
<dbReference type="Pfam" id="PF03853">
    <property type="entry name" value="YjeF_N"/>
    <property type="match status" value="1"/>
</dbReference>
<evidence type="ECO:0000256" key="3">
    <source>
        <dbReference type="ARBA" id="ARBA00012228"/>
    </source>
</evidence>
<keyword evidence="9 10" id="KW-0413">Isomerase</keyword>
<keyword evidence="6" id="KW-0521">NADP</keyword>
<comment type="cofactor">
    <cofactor evidence="10">
        <name>K(+)</name>
        <dbReference type="ChEBI" id="CHEBI:29103"/>
    </cofactor>
    <text evidence="10">Binds 1 potassium ion per subunit.</text>
</comment>
<comment type="function">
    <text evidence="10">Catalyzes the epimerization of the S- and R-forms of NAD(P)HX, a damaged form of NAD(P)H that is a result of enzymatic or heat-dependent hydration. This is a prerequisite for the S-specific NAD(P)H-hydrate dehydratase to allow the repair of both epimers of NAD(P)HX.</text>
</comment>
<keyword evidence="4 10" id="KW-0479">Metal-binding</keyword>
<evidence type="ECO:0000259" key="11">
    <source>
        <dbReference type="PROSITE" id="PS51385"/>
    </source>
</evidence>
<dbReference type="HAMAP" id="MF_01966">
    <property type="entry name" value="NADHX_epimerase"/>
    <property type="match status" value="1"/>
</dbReference>
<comment type="catalytic activity">
    <reaction evidence="1 10">
        <text>(6R)-NADHX = (6S)-NADHX</text>
        <dbReference type="Rhea" id="RHEA:32215"/>
        <dbReference type="ChEBI" id="CHEBI:64074"/>
        <dbReference type="ChEBI" id="CHEBI:64075"/>
        <dbReference type="EC" id="5.1.99.6"/>
    </reaction>
</comment>
<organism evidence="12 13">
    <name type="scientific">Durusdinium trenchii</name>
    <dbReference type="NCBI Taxonomy" id="1381693"/>
    <lineage>
        <taxon>Eukaryota</taxon>
        <taxon>Sar</taxon>
        <taxon>Alveolata</taxon>
        <taxon>Dinophyceae</taxon>
        <taxon>Suessiales</taxon>
        <taxon>Symbiodiniaceae</taxon>
        <taxon>Durusdinium</taxon>
    </lineage>
</organism>
<gene>
    <name evidence="12" type="ORF">SCF082_LOCUS21941</name>
</gene>
<feature type="binding site" evidence="10">
    <location>
        <position position="161"/>
    </location>
    <ligand>
        <name>(6S)-NADPHX</name>
        <dbReference type="ChEBI" id="CHEBI:64076"/>
    </ligand>
</feature>
<dbReference type="InterPro" id="IPR004443">
    <property type="entry name" value="YjeF_N_dom"/>
</dbReference>
<keyword evidence="5 10" id="KW-0547">Nucleotide-binding</keyword>
<evidence type="ECO:0000256" key="6">
    <source>
        <dbReference type="ARBA" id="ARBA00022857"/>
    </source>
</evidence>
<evidence type="ECO:0000256" key="10">
    <source>
        <dbReference type="HAMAP-Rule" id="MF_03159"/>
    </source>
</evidence>
<dbReference type="Proteomes" id="UP001642464">
    <property type="component" value="Unassembled WGS sequence"/>
</dbReference>
<evidence type="ECO:0000256" key="1">
    <source>
        <dbReference type="ARBA" id="ARBA00000013"/>
    </source>
</evidence>
<protein>
    <recommendedName>
        <fullName evidence="3 10">NAD(P)H-hydrate epimerase</fullName>
        <ecNumber evidence="3 10">5.1.99.6</ecNumber>
    </recommendedName>
    <alternativeName>
        <fullName evidence="10">NAD(P)HX epimerase</fullName>
    </alternativeName>
</protein>
<dbReference type="Gene3D" id="3.40.50.10260">
    <property type="entry name" value="YjeF N-terminal domain"/>
    <property type="match status" value="1"/>
</dbReference>
<evidence type="ECO:0000256" key="8">
    <source>
        <dbReference type="ARBA" id="ARBA00023027"/>
    </source>
</evidence>
<sequence>MRAFLSQKLAQQLDVELMQQPGFSLDQLMELAGLSVACALAAVWPIAARVLVLCGPGNNGGDGLVAARHLKHFGYEPTIVYPTTPKDTAGGRLYTNILEQCKNLDIPVVREPPREIQAQDFDVVLDAVFGFSFDASRGFRAPFDTVMQSLSSTEVPVASVDIPSGWHVEEGDKHGTGLSPAMLISLTAPKPCAKHFKGAHHFLGGRFLPPKMAEAYNLTGLPKFPGTEQIVRLDSSDTCT</sequence>
<dbReference type="PANTHER" id="PTHR13232:SF10">
    <property type="entry name" value="NAD(P)H-HYDRATE EPIMERASE"/>
    <property type="match status" value="1"/>
</dbReference>
<evidence type="ECO:0000313" key="13">
    <source>
        <dbReference type="Proteomes" id="UP001642464"/>
    </source>
</evidence>
<feature type="binding site" evidence="10">
    <location>
        <position position="126"/>
    </location>
    <ligand>
        <name>K(+)</name>
        <dbReference type="ChEBI" id="CHEBI:29103"/>
    </ligand>
</feature>
<feature type="binding site" evidence="10">
    <location>
        <position position="59"/>
    </location>
    <ligand>
        <name>K(+)</name>
        <dbReference type="ChEBI" id="CHEBI:29103"/>
    </ligand>
</feature>
<dbReference type="PROSITE" id="PS51385">
    <property type="entry name" value="YJEF_N"/>
    <property type="match status" value="1"/>
</dbReference>
<comment type="caution">
    <text evidence="12">The sequence shown here is derived from an EMBL/GenBank/DDBJ whole genome shotgun (WGS) entry which is preliminary data.</text>
</comment>
<dbReference type="InterPro" id="IPR032976">
    <property type="entry name" value="YJEFN_prot_NAXE-like"/>
</dbReference>